<dbReference type="InterPro" id="IPR025639">
    <property type="entry name" value="DruA"/>
</dbReference>
<evidence type="ECO:0000313" key="4">
    <source>
        <dbReference type="Proteomes" id="UP000366872"/>
    </source>
</evidence>
<dbReference type="RefSeq" id="WP_136081666.1">
    <property type="nucleotide sequence ID" value="NZ_CAAHFG010000003.1"/>
</dbReference>
<dbReference type="Proteomes" id="UP000366872">
    <property type="component" value="Unassembled WGS sequence"/>
</dbReference>
<dbReference type="Pfam" id="PF01609">
    <property type="entry name" value="DDE_Tnp_1"/>
    <property type="match status" value="1"/>
</dbReference>
<dbReference type="PANTHER" id="PTHR30298">
    <property type="entry name" value="H REPEAT-ASSOCIATED PREDICTED TRANSPOSASE"/>
    <property type="match status" value="1"/>
</dbReference>
<proteinExistence type="predicted"/>
<name>A0A6C2U8R7_PONDE</name>
<dbReference type="PANTHER" id="PTHR30298:SF0">
    <property type="entry name" value="PROTEIN YBFL-RELATED"/>
    <property type="match status" value="1"/>
</dbReference>
<accession>A0A6C2U8R7</accession>
<dbReference type="EMBL" id="CAAHFG010000003">
    <property type="protein sequence ID" value="VGO16117.1"/>
    <property type="molecule type" value="Genomic_DNA"/>
</dbReference>
<keyword evidence="4" id="KW-1185">Reference proteome</keyword>
<evidence type="ECO:0008006" key="5">
    <source>
        <dbReference type="Google" id="ProtNLM"/>
    </source>
</evidence>
<dbReference type="GO" id="GO:0004803">
    <property type="term" value="F:transposase activity"/>
    <property type="evidence" value="ECO:0007669"/>
    <property type="project" value="InterPro"/>
</dbReference>
<reference evidence="3 4" key="1">
    <citation type="submission" date="2019-04" db="EMBL/GenBank/DDBJ databases">
        <authorList>
            <person name="Van Vliet M D."/>
        </authorList>
    </citation>
    <scope>NUCLEOTIDE SEQUENCE [LARGE SCALE GENOMIC DNA]</scope>
    <source>
        <strain evidence="3 4">F1</strain>
    </source>
</reference>
<organism evidence="3 4">
    <name type="scientific">Pontiella desulfatans</name>
    <dbReference type="NCBI Taxonomy" id="2750659"/>
    <lineage>
        <taxon>Bacteria</taxon>
        <taxon>Pseudomonadati</taxon>
        <taxon>Kiritimatiellota</taxon>
        <taxon>Kiritimatiellia</taxon>
        <taxon>Kiritimatiellales</taxon>
        <taxon>Pontiellaceae</taxon>
        <taxon>Pontiella</taxon>
    </lineage>
</organism>
<protein>
    <recommendedName>
        <fullName evidence="5">ISAs1 family transposase</fullName>
    </recommendedName>
</protein>
<gene>
    <name evidence="3" type="ORF">PDESU_04707</name>
</gene>
<feature type="domain" description="Transposase IS4-like" evidence="1">
    <location>
        <begin position="329"/>
        <end position="428"/>
    </location>
</feature>
<dbReference type="InterPro" id="IPR047647">
    <property type="entry name" value="ISAs1_transpos"/>
</dbReference>
<evidence type="ECO:0000259" key="1">
    <source>
        <dbReference type="Pfam" id="PF01609"/>
    </source>
</evidence>
<dbReference type="InterPro" id="IPR032806">
    <property type="entry name" value="YbfD_N"/>
</dbReference>
<feature type="domain" description="H repeat-associated protein N-terminal" evidence="2">
    <location>
        <begin position="229"/>
        <end position="316"/>
    </location>
</feature>
<evidence type="ECO:0000313" key="3">
    <source>
        <dbReference type="EMBL" id="VGO16117.1"/>
    </source>
</evidence>
<sequence>MESTKIPTEQDVLDKVTVRLILEHEKEQWNAFIEKEHYLHNPTLVGEQLRYVAEVGGRWLALLSWSGAAYHIAGRDRWIGWSDMQRRNRLHFVVSNSRFLLRTGRGEYPNLASRILRLSLARLDGDWCERYGHGLLLAETFVDIEAYAGTCYKASNWIELGRTKGFERAGTDYYEPHARPKRLFIRPLHRKARELLSAPELPDAWGAQERCFHPGCTVKTPQLRSIFGQFNAVPDPRAVRGRRYPIGCLLSIAACAVLAGAQGYEAIADYASHLTQPQRRALRCWKRRNGAYDAPCATTFWELFNAIDPDRLDQVVCTVLKELQGERPAAIAVDGKTVRSTRPDAEHDNKLNLFAALAHEQAIVQNQIAIDDKSNEIPALADLLEPLELDGTVVTADALNTQRESARHIVQDKGAHYVFTVKDNQPGLRQRIEQRLSGRTFSLSPPHR</sequence>
<dbReference type="GO" id="GO:0006313">
    <property type="term" value="P:DNA transposition"/>
    <property type="evidence" value="ECO:0007669"/>
    <property type="project" value="InterPro"/>
</dbReference>
<dbReference type="NCBIfam" id="NF033564">
    <property type="entry name" value="transpos_ISAs1"/>
    <property type="match status" value="1"/>
</dbReference>
<evidence type="ECO:0000259" key="2">
    <source>
        <dbReference type="Pfam" id="PF13808"/>
    </source>
</evidence>
<dbReference type="AlphaFoldDB" id="A0A6C2U8R7"/>
<dbReference type="Pfam" id="PF14236">
    <property type="entry name" value="DruA"/>
    <property type="match status" value="1"/>
</dbReference>
<dbReference type="GO" id="GO:0003677">
    <property type="term" value="F:DNA binding"/>
    <property type="evidence" value="ECO:0007669"/>
    <property type="project" value="InterPro"/>
</dbReference>
<dbReference type="InterPro" id="IPR002559">
    <property type="entry name" value="Transposase_11"/>
</dbReference>
<dbReference type="Pfam" id="PF13808">
    <property type="entry name" value="DDE_Tnp_1_assoc"/>
    <property type="match status" value="1"/>
</dbReference>
<dbReference type="InterPro" id="IPR051698">
    <property type="entry name" value="Transposase_11-like"/>
</dbReference>